<dbReference type="OrthoDB" id="9794577at2"/>
<reference evidence="2 3" key="1">
    <citation type="journal article" date="2011" name="J. Bacteriol.">
        <title>Genome sequence of 'Pedosphaera parvula' Ellin514, an aerobic Verrucomicrobial isolate from pasture soil.</title>
        <authorList>
            <person name="Kant R."/>
            <person name="van Passel M.W."/>
            <person name="Sangwan P."/>
            <person name="Palva A."/>
            <person name="Lucas S."/>
            <person name="Copeland A."/>
            <person name="Lapidus A."/>
            <person name="Glavina Del Rio T."/>
            <person name="Dalin E."/>
            <person name="Tice H."/>
            <person name="Bruce D."/>
            <person name="Goodwin L."/>
            <person name="Pitluck S."/>
            <person name="Chertkov O."/>
            <person name="Larimer F.W."/>
            <person name="Land M.L."/>
            <person name="Hauser L."/>
            <person name="Brettin T.S."/>
            <person name="Detter J.C."/>
            <person name="Han S."/>
            <person name="de Vos W.M."/>
            <person name="Janssen P.H."/>
            <person name="Smidt H."/>
        </authorList>
    </citation>
    <scope>NUCLEOTIDE SEQUENCE [LARGE SCALE GENOMIC DNA]</scope>
    <source>
        <strain evidence="2 3">Ellin514</strain>
    </source>
</reference>
<organism evidence="2 3">
    <name type="scientific">Pedosphaera parvula (strain Ellin514)</name>
    <dbReference type="NCBI Taxonomy" id="320771"/>
    <lineage>
        <taxon>Bacteria</taxon>
        <taxon>Pseudomonadati</taxon>
        <taxon>Verrucomicrobiota</taxon>
        <taxon>Pedosphaerae</taxon>
        <taxon>Pedosphaerales</taxon>
        <taxon>Pedosphaeraceae</taxon>
        <taxon>Pedosphaera</taxon>
    </lineage>
</organism>
<dbReference type="PANTHER" id="PTHR32309:SF13">
    <property type="entry name" value="FERRIC ENTEROBACTIN TRANSPORT PROTEIN FEPE"/>
    <property type="match status" value="1"/>
</dbReference>
<keyword evidence="1" id="KW-0175">Coiled coil</keyword>
<dbReference type="RefSeq" id="WP_007414930.1">
    <property type="nucleotide sequence ID" value="NZ_ABOX02000012.1"/>
</dbReference>
<proteinExistence type="predicted"/>
<evidence type="ECO:0000256" key="1">
    <source>
        <dbReference type="SAM" id="Coils"/>
    </source>
</evidence>
<dbReference type="EMBL" id="ABOX02000012">
    <property type="protein sequence ID" value="EEF61035.1"/>
    <property type="molecule type" value="Genomic_DNA"/>
</dbReference>
<feature type="coiled-coil region" evidence="1">
    <location>
        <begin position="157"/>
        <end position="191"/>
    </location>
</feature>
<comment type="caution">
    <text evidence="2">The sequence shown here is derived from an EMBL/GenBank/DDBJ whole genome shotgun (WGS) entry which is preliminary data.</text>
</comment>
<keyword evidence="3" id="KW-1185">Reference proteome</keyword>
<gene>
    <name evidence="2" type="ORF">Cflav_PD3752</name>
</gene>
<dbReference type="AlphaFoldDB" id="B9XGI4"/>
<dbReference type="Proteomes" id="UP000003688">
    <property type="component" value="Unassembled WGS sequence"/>
</dbReference>
<name>B9XGI4_PEDPL</name>
<dbReference type="STRING" id="320771.Cflav_PD3752"/>
<evidence type="ECO:0000313" key="3">
    <source>
        <dbReference type="Proteomes" id="UP000003688"/>
    </source>
</evidence>
<dbReference type="GO" id="GO:0004713">
    <property type="term" value="F:protein tyrosine kinase activity"/>
    <property type="evidence" value="ECO:0007669"/>
    <property type="project" value="TreeGrafter"/>
</dbReference>
<dbReference type="InterPro" id="IPR050445">
    <property type="entry name" value="Bact_polysacc_biosynth/exp"/>
</dbReference>
<protein>
    <submittedName>
        <fullName evidence="2">Lipopolysaccharide biosynthesis protein</fullName>
    </submittedName>
</protein>
<evidence type="ECO:0000313" key="2">
    <source>
        <dbReference type="EMBL" id="EEF61035.1"/>
    </source>
</evidence>
<dbReference type="PANTHER" id="PTHR32309">
    <property type="entry name" value="TYROSINE-PROTEIN KINASE"/>
    <property type="match status" value="1"/>
</dbReference>
<sequence precursor="true">MTTKHLSTLGLLLLVLGTAILGIGGYLLTLPEQYEATTRFRSVTDRSALSVDDSPHESYGGGYFIQTEFEVIQSELILNSAIEALHLRDTWAQRFHLPTPLKTSEARALLKHQLQLKPVANAQLIELTFTSHDPGEAAQIANAIADSYVHYEENVRVELTKAHLAELQHELVALDRQLADATNNVGHAETNPQAFAHLQKFRQKLASQIDGQTDHDMIGDKMGSFIDLAEPPTKPSGFIRSTAKILITLGIISQISGLLCFKQTRHQTFST</sequence>
<accession>B9XGI4</accession>
<dbReference type="GO" id="GO:0005886">
    <property type="term" value="C:plasma membrane"/>
    <property type="evidence" value="ECO:0007669"/>
    <property type="project" value="TreeGrafter"/>
</dbReference>